<dbReference type="UniPathway" id="UPA00148"/>
<comment type="pathway">
    <text evidence="1">Cofactor biosynthesis; adenosylcobalamin biosynthesis.</text>
</comment>
<protein>
    <submittedName>
        <fullName evidence="4">Precorrin-6A reductase</fullName>
        <ecNumber evidence="4">1.3.1.54</ecNumber>
    </submittedName>
</protein>
<reference evidence="4 5" key="1">
    <citation type="submission" date="2020-04" db="EMBL/GenBank/DDBJ databases">
        <authorList>
            <person name="Hitch T.C.A."/>
            <person name="Wylensek D."/>
            <person name="Clavel T."/>
        </authorList>
    </citation>
    <scope>NUCLEOTIDE SEQUENCE [LARGE SCALE GENOMIC DNA]</scope>
    <source>
        <strain evidence="4 5">PG-130-P53-12</strain>
    </source>
</reference>
<organism evidence="4 5">
    <name type="scientific">Selenomonas bovis</name>
    <dbReference type="NCBI Taxonomy" id="416586"/>
    <lineage>
        <taxon>Bacteria</taxon>
        <taxon>Bacillati</taxon>
        <taxon>Bacillota</taxon>
        <taxon>Negativicutes</taxon>
        <taxon>Selenomonadales</taxon>
        <taxon>Selenomonadaceae</taxon>
        <taxon>Selenomonas</taxon>
    </lineage>
</organism>
<dbReference type="Pfam" id="PF02571">
    <property type="entry name" value="CbiJ"/>
    <property type="match status" value="1"/>
</dbReference>
<dbReference type="GO" id="GO:0016994">
    <property type="term" value="F:precorrin-6A reductase activity"/>
    <property type="evidence" value="ECO:0007669"/>
    <property type="project" value="UniProtKB-EC"/>
</dbReference>
<dbReference type="AlphaFoldDB" id="A0A848B852"/>
<dbReference type="GO" id="GO:0009236">
    <property type="term" value="P:cobalamin biosynthetic process"/>
    <property type="evidence" value="ECO:0007669"/>
    <property type="project" value="UniProtKB-UniPathway"/>
</dbReference>
<keyword evidence="5" id="KW-1185">Reference proteome</keyword>
<dbReference type="SUPFAM" id="SSF51735">
    <property type="entry name" value="NAD(P)-binding Rossmann-fold domains"/>
    <property type="match status" value="1"/>
</dbReference>
<comment type="caution">
    <text evidence="4">The sequence shown here is derived from an EMBL/GenBank/DDBJ whole genome shotgun (WGS) entry which is preliminary data.</text>
</comment>
<evidence type="ECO:0000313" key="4">
    <source>
        <dbReference type="EMBL" id="NMD98135.1"/>
    </source>
</evidence>
<keyword evidence="2" id="KW-0169">Cobalamin biosynthesis</keyword>
<gene>
    <name evidence="4" type="primary">cobK</name>
    <name evidence="4" type="ORF">HF878_01355</name>
</gene>
<dbReference type="RefSeq" id="WP_170076948.1">
    <property type="nucleotide sequence ID" value="NZ_JABAFA010000001.1"/>
</dbReference>
<dbReference type="PANTHER" id="PTHR36925">
    <property type="entry name" value="COBALT-PRECORRIN-6A REDUCTASE"/>
    <property type="match status" value="1"/>
</dbReference>
<evidence type="ECO:0000256" key="1">
    <source>
        <dbReference type="ARBA" id="ARBA00004953"/>
    </source>
</evidence>
<proteinExistence type="predicted"/>
<dbReference type="EMBL" id="JABAFA010000001">
    <property type="protein sequence ID" value="NMD98135.1"/>
    <property type="molecule type" value="Genomic_DNA"/>
</dbReference>
<dbReference type="NCBIfam" id="TIGR00715">
    <property type="entry name" value="precor6x_red"/>
    <property type="match status" value="1"/>
</dbReference>
<keyword evidence="3 4" id="KW-0560">Oxidoreductase</keyword>
<evidence type="ECO:0000256" key="2">
    <source>
        <dbReference type="ARBA" id="ARBA00022573"/>
    </source>
</evidence>
<dbReference type="Proteomes" id="UP000543804">
    <property type="component" value="Unassembled WGS sequence"/>
</dbReference>
<dbReference type="InterPro" id="IPR036291">
    <property type="entry name" value="NAD(P)-bd_dom_sf"/>
</dbReference>
<dbReference type="PROSITE" id="PS51014">
    <property type="entry name" value="COBK_CBIJ"/>
    <property type="match status" value="1"/>
</dbReference>
<name>A0A848B852_9FIRM</name>
<evidence type="ECO:0000256" key="3">
    <source>
        <dbReference type="ARBA" id="ARBA00023002"/>
    </source>
</evidence>
<evidence type="ECO:0000313" key="5">
    <source>
        <dbReference type="Proteomes" id="UP000543804"/>
    </source>
</evidence>
<dbReference type="EC" id="1.3.1.54" evidence="4"/>
<sequence length="255" mass="27222">MIFLAAGTADGRALVQELLAAGYQVAASVTSRYGAELLAACDGKLVINEEPLDEAALIRYAASHDVQVIVDASHPYAVNVSKNAMMAAKKLGIPYLRYERSLTELSGEIHIVHSYEEAASQSSALGRRIFLTTGSHNLKAFTTAPALADAVLIARVLPTAEVLALCEALGLTPAQIVALQGPFSTALNRELFRRYQAEVIVTKNSGQVGGTDTKLAAAKELGLPVVLIDRPQLAYPHLAHTYGEVLSFLKQQEAI</sequence>
<dbReference type="InterPro" id="IPR003723">
    <property type="entry name" value="Precorrin-6x_reduct"/>
</dbReference>
<accession>A0A848B852</accession>
<dbReference type="PANTHER" id="PTHR36925:SF1">
    <property type="entry name" value="COBALT-PRECORRIN-6A REDUCTASE"/>
    <property type="match status" value="1"/>
</dbReference>